<protein>
    <submittedName>
        <fullName evidence="2">Type II secretion system GspH family protein</fullName>
    </submittedName>
</protein>
<reference evidence="2" key="1">
    <citation type="submission" date="2022-06" db="EMBL/GenBank/DDBJ databases">
        <title>Helicobacter colisuis sp. nov.</title>
        <authorList>
            <person name="Papic B."/>
            <person name="Gruntar I."/>
        </authorList>
    </citation>
    <scope>NUCLEOTIDE SEQUENCE</scope>
    <source>
        <strain evidence="2">11154-15</strain>
    </source>
</reference>
<dbReference type="Proteomes" id="UP001057522">
    <property type="component" value="Unassembled WGS sequence"/>
</dbReference>
<evidence type="ECO:0000313" key="2">
    <source>
        <dbReference type="EMBL" id="MCL9819967.1"/>
    </source>
</evidence>
<proteinExistence type="predicted"/>
<dbReference type="EMBL" id="JAMOKX010000006">
    <property type="protein sequence ID" value="MCL9819967.1"/>
    <property type="molecule type" value="Genomic_DNA"/>
</dbReference>
<keyword evidence="1" id="KW-1133">Transmembrane helix</keyword>
<sequence length="268" mass="30639">MKKAFSLIEITIALGILGIIAMLSAPSVLKIYELHTLSQYKLETKLQSLNALLQIKKILQDSIQPSLKIIPNESITQNPLNLKNKSLIFYPKIQESFLIGDYSLPCLHGIFNPKTLQIHSTLNLEFLAIKADFIHLLNQNCKIYHNKLHALFVTENFVFPEDFYSQKYTAEILNLNANFLQTTIPKFLESATANLTLLPKVYFLQTPYILEFGDKISLQTKDKTHIILENLDSFFISTNNFGILLKLCTKDTNNQKLCLEDFIIKEAL</sequence>
<keyword evidence="3" id="KW-1185">Reference proteome</keyword>
<accession>A0ABT0TVL1</accession>
<name>A0ABT0TVL1_9HELI</name>
<evidence type="ECO:0000313" key="3">
    <source>
        <dbReference type="Proteomes" id="UP001057522"/>
    </source>
</evidence>
<comment type="caution">
    <text evidence="2">The sequence shown here is derived from an EMBL/GenBank/DDBJ whole genome shotgun (WGS) entry which is preliminary data.</text>
</comment>
<dbReference type="InterPro" id="IPR012902">
    <property type="entry name" value="N_methyl_site"/>
</dbReference>
<gene>
    <name evidence="2" type="ORF">NCR95_07305</name>
</gene>
<dbReference type="NCBIfam" id="TIGR02532">
    <property type="entry name" value="IV_pilin_GFxxxE"/>
    <property type="match status" value="1"/>
</dbReference>
<evidence type="ECO:0000256" key="1">
    <source>
        <dbReference type="SAM" id="Phobius"/>
    </source>
</evidence>
<organism evidence="2 3">
    <name type="scientific">Helicobacter colisuis</name>
    <dbReference type="NCBI Taxonomy" id="2949739"/>
    <lineage>
        <taxon>Bacteria</taxon>
        <taxon>Pseudomonadati</taxon>
        <taxon>Campylobacterota</taxon>
        <taxon>Epsilonproteobacteria</taxon>
        <taxon>Campylobacterales</taxon>
        <taxon>Helicobacteraceae</taxon>
        <taxon>Helicobacter</taxon>
    </lineage>
</organism>
<keyword evidence="1" id="KW-0472">Membrane</keyword>
<feature type="transmembrane region" description="Helical" evidence="1">
    <location>
        <begin position="7"/>
        <end position="29"/>
    </location>
</feature>
<dbReference type="RefSeq" id="WP_250604821.1">
    <property type="nucleotide sequence ID" value="NZ_JAMOKX010000006.1"/>
</dbReference>
<keyword evidence="1" id="KW-0812">Transmembrane</keyword>